<reference evidence="1 2" key="1">
    <citation type="submission" date="2019-11" db="EMBL/GenBank/DDBJ databases">
        <authorList>
            <person name="Yang C."/>
            <person name="Li F."/>
        </authorList>
    </citation>
    <scope>NUCLEOTIDE SEQUENCE [LARGE SCALE GENOMIC DNA]</scope>
    <source>
        <strain evidence="1">KB4526</strain>
        <tissue evidence="1">Muscle</tissue>
    </source>
</reference>
<dbReference type="EMBL" id="VOAJ01005302">
    <property type="protein sequence ID" value="KAF0874902.1"/>
    <property type="molecule type" value="Genomic_DNA"/>
</dbReference>
<dbReference type="AlphaFoldDB" id="A0A6G1AHJ0"/>
<comment type="caution">
    <text evidence="1">The sequence shown here is derived from an EMBL/GenBank/DDBJ whole genome shotgun (WGS) entry which is preliminary data.</text>
</comment>
<name>A0A6G1AHJ0_CROCR</name>
<feature type="non-terminal residue" evidence="1">
    <location>
        <position position="103"/>
    </location>
</feature>
<protein>
    <submittedName>
        <fullName evidence="1">LORF2 protein</fullName>
    </submittedName>
</protein>
<keyword evidence="2" id="KW-1185">Reference proteome</keyword>
<gene>
    <name evidence="1" type="ORF">FOF47_R03757</name>
</gene>
<organism evidence="1 2">
    <name type="scientific">Crocuta crocuta</name>
    <name type="common">Spotted hyena</name>
    <dbReference type="NCBI Taxonomy" id="9678"/>
    <lineage>
        <taxon>Eukaryota</taxon>
        <taxon>Metazoa</taxon>
        <taxon>Chordata</taxon>
        <taxon>Craniata</taxon>
        <taxon>Vertebrata</taxon>
        <taxon>Euteleostomi</taxon>
        <taxon>Mammalia</taxon>
        <taxon>Eutheria</taxon>
        <taxon>Laurasiatheria</taxon>
        <taxon>Carnivora</taxon>
        <taxon>Feliformia</taxon>
        <taxon>Hyaenidae</taxon>
        <taxon>Crocuta</taxon>
    </lineage>
</organism>
<feature type="non-terminal residue" evidence="1">
    <location>
        <position position="1"/>
    </location>
</feature>
<accession>A0A6G1AHJ0</accession>
<sequence length="103" mass="12011">NRHFSKENIQMAKKYLKRCQTSLVIMEMQIKTTMRYLFIPIRMTITKQNKTGNSKCWCGCGEIGTLIIVGGNVKIVRSLWKTVWKFLKKLNIELLHDPAILLL</sequence>
<dbReference type="Proteomes" id="UP000475037">
    <property type="component" value="Unassembled WGS sequence"/>
</dbReference>
<evidence type="ECO:0000313" key="1">
    <source>
        <dbReference type="EMBL" id="KAF0874902.1"/>
    </source>
</evidence>
<proteinExistence type="predicted"/>
<evidence type="ECO:0000313" key="2">
    <source>
        <dbReference type="Proteomes" id="UP000475037"/>
    </source>
</evidence>